<evidence type="ECO:0000313" key="1">
    <source>
        <dbReference type="EMBL" id="PNF27591.1"/>
    </source>
</evidence>
<dbReference type="InParanoid" id="A0A2J7QG89"/>
<organism evidence="1 2">
    <name type="scientific">Cryptotermes secundus</name>
    <dbReference type="NCBI Taxonomy" id="105785"/>
    <lineage>
        <taxon>Eukaryota</taxon>
        <taxon>Metazoa</taxon>
        <taxon>Ecdysozoa</taxon>
        <taxon>Arthropoda</taxon>
        <taxon>Hexapoda</taxon>
        <taxon>Insecta</taxon>
        <taxon>Pterygota</taxon>
        <taxon>Neoptera</taxon>
        <taxon>Polyneoptera</taxon>
        <taxon>Dictyoptera</taxon>
        <taxon>Blattodea</taxon>
        <taxon>Blattoidea</taxon>
        <taxon>Termitoidae</taxon>
        <taxon>Kalotermitidae</taxon>
        <taxon>Cryptotermitinae</taxon>
        <taxon>Cryptotermes</taxon>
    </lineage>
</organism>
<evidence type="ECO:0000313" key="2">
    <source>
        <dbReference type="Proteomes" id="UP000235965"/>
    </source>
</evidence>
<comment type="caution">
    <text evidence="1">The sequence shown here is derived from an EMBL/GenBank/DDBJ whole genome shotgun (WGS) entry which is preliminary data.</text>
</comment>
<reference evidence="1 2" key="1">
    <citation type="submission" date="2017-12" db="EMBL/GenBank/DDBJ databases">
        <title>Hemimetabolous genomes reveal molecular basis of termite eusociality.</title>
        <authorList>
            <person name="Harrison M.C."/>
            <person name="Jongepier E."/>
            <person name="Robertson H.M."/>
            <person name="Arning N."/>
            <person name="Bitard-Feildel T."/>
            <person name="Chao H."/>
            <person name="Childers C.P."/>
            <person name="Dinh H."/>
            <person name="Doddapaneni H."/>
            <person name="Dugan S."/>
            <person name="Gowin J."/>
            <person name="Greiner C."/>
            <person name="Han Y."/>
            <person name="Hu H."/>
            <person name="Hughes D.S.T."/>
            <person name="Huylmans A.-K."/>
            <person name="Kemena C."/>
            <person name="Kremer L.P.M."/>
            <person name="Lee S.L."/>
            <person name="Lopez-Ezquerra A."/>
            <person name="Mallet L."/>
            <person name="Monroy-Kuhn J.M."/>
            <person name="Moser A."/>
            <person name="Murali S.C."/>
            <person name="Muzny D.M."/>
            <person name="Otani S."/>
            <person name="Piulachs M.-D."/>
            <person name="Poelchau M."/>
            <person name="Qu J."/>
            <person name="Schaub F."/>
            <person name="Wada-Katsumata A."/>
            <person name="Worley K.C."/>
            <person name="Xie Q."/>
            <person name="Ylla G."/>
            <person name="Poulsen M."/>
            <person name="Gibbs R.A."/>
            <person name="Schal C."/>
            <person name="Richards S."/>
            <person name="Belles X."/>
            <person name="Korb J."/>
            <person name="Bornberg-Bauer E."/>
        </authorList>
    </citation>
    <scope>NUCLEOTIDE SEQUENCE [LARGE SCALE GENOMIC DNA]</scope>
    <source>
        <tissue evidence="1">Whole body</tissue>
    </source>
</reference>
<protein>
    <recommendedName>
        <fullName evidence="3">Transposase Tc1-like domain-containing protein</fullName>
    </recommendedName>
</protein>
<accession>A0A2J7QG89</accession>
<keyword evidence="2" id="KW-1185">Reference proteome</keyword>
<name>A0A2J7QG89_9NEOP</name>
<evidence type="ECO:0008006" key="3">
    <source>
        <dbReference type="Google" id="ProtNLM"/>
    </source>
</evidence>
<dbReference type="Proteomes" id="UP000235965">
    <property type="component" value="Unassembled WGS sequence"/>
</dbReference>
<sequence>MVSRVYREYLVEGISTHCGQCSGQPWVLNDHDQRRLARIVRGNRQVTLAEITSTFNAGGTRRISSRSVQRSLASMEYGAEDQPECLC</sequence>
<dbReference type="EMBL" id="NEVH01014835">
    <property type="protein sequence ID" value="PNF27591.1"/>
    <property type="molecule type" value="Genomic_DNA"/>
</dbReference>
<proteinExistence type="predicted"/>
<gene>
    <name evidence="1" type="ORF">B7P43_G02256</name>
</gene>
<dbReference type="AlphaFoldDB" id="A0A2J7QG89"/>